<accession>A0ABV0ZSI9</accession>
<gene>
    <name evidence="1" type="ORF">AMECASPLE_028475</name>
</gene>
<sequence length="112" mass="12208">MYDLPLCPRLQTPLGDVLVYKKNTKPSSALVSSPHPAQIPQGPQLSLQASYCKGNNYTIQPTVCPYKLLSFHLQSIPPAAALTFDHSGRSLTILINKETSLILPAFTQCVCP</sequence>
<evidence type="ECO:0000313" key="1">
    <source>
        <dbReference type="EMBL" id="MEQ2308461.1"/>
    </source>
</evidence>
<dbReference type="Proteomes" id="UP001469553">
    <property type="component" value="Unassembled WGS sequence"/>
</dbReference>
<comment type="caution">
    <text evidence="1">The sequence shown here is derived from an EMBL/GenBank/DDBJ whole genome shotgun (WGS) entry which is preliminary data.</text>
</comment>
<dbReference type="EMBL" id="JAHRIP010068971">
    <property type="protein sequence ID" value="MEQ2308461.1"/>
    <property type="molecule type" value="Genomic_DNA"/>
</dbReference>
<keyword evidence="2" id="KW-1185">Reference proteome</keyword>
<name>A0ABV0ZSI9_9TELE</name>
<reference evidence="1 2" key="1">
    <citation type="submission" date="2021-06" db="EMBL/GenBank/DDBJ databases">
        <authorList>
            <person name="Palmer J.M."/>
        </authorList>
    </citation>
    <scope>NUCLEOTIDE SEQUENCE [LARGE SCALE GENOMIC DNA]</scope>
    <source>
        <strain evidence="1 2">AS_MEX2019</strain>
        <tissue evidence="1">Muscle</tissue>
    </source>
</reference>
<organism evidence="1 2">
    <name type="scientific">Ameca splendens</name>
    <dbReference type="NCBI Taxonomy" id="208324"/>
    <lineage>
        <taxon>Eukaryota</taxon>
        <taxon>Metazoa</taxon>
        <taxon>Chordata</taxon>
        <taxon>Craniata</taxon>
        <taxon>Vertebrata</taxon>
        <taxon>Euteleostomi</taxon>
        <taxon>Actinopterygii</taxon>
        <taxon>Neopterygii</taxon>
        <taxon>Teleostei</taxon>
        <taxon>Neoteleostei</taxon>
        <taxon>Acanthomorphata</taxon>
        <taxon>Ovalentaria</taxon>
        <taxon>Atherinomorphae</taxon>
        <taxon>Cyprinodontiformes</taxon>
        <taxon>Goodeidae</taxon>
        <taxon>Ameca</taxon>
    </lineage>
</organism>
<protein>
    <submittedName>
        <fullName evidence="1">Uncharacterized protein</fullName>
    </submittedName>
</protein>
<proteinExistence type="predicted"/>
<evidence type="ECO:0000313" key="2">
    <source>
        <dbReference type="Proteomes" id="UP001469553"/>
    </source>
</evidence>